<name>A0A1B2I6Y7_9BACT</name>
<dbReference type="RefSeq" id="WP_066746612.1">
    <property type="nucleotide sequence ID" value="NZ_CP016757.1"/>
</dbReference>
<dbReference type="GeneID" id="83058573"/>
<evidence type="ECO:0000313" key="2">
    <source>
        <dbReference type="Proteomes" id="UP000093044"/>
    </source>
</evidence>
<dbReference type="STRING" id="1197717.BED41_12020"/>
<proteinExistence type="predicted"/>
<protein>
    <submittedName>
        <fullName evidence="1">Uncharacterized protein</fullName>
    </submittedName>
</protein>
<organism evidence="1 2">
    <name type="scientific">Cloacibacillus porcorum</name>
    <dbReference type="NCBI Taxonomy" id="1197717"/>
    <lineage>
        <taxon>Bacteria</taxon>
        <taxon>Thermotogati</taxon>
        <taxon>Synergistota</taxon>
        <taxon>Synergistia</taxon>
        <taxon>Synergistales</taxon>
        <taxon>Synergistaceae</taxon>
        <taxon>Cloacibacillus</taxon>
    </lineage>
</organism>
<dbReference type="KEGG" id="cpor:BED41_12020"/>
<dbReference type="EMBL" id="CP016757">
    <property type="protein sequence ID" value="ANZ45741.1"/>
    <property type="molecule type" value="Genomic_DNA"/>
</dbReference>
<evidence type="ECO:0000313" key="1">
    <source>
        <dbReference type="EMBL" id="ANZ45741.1"/>
    </source>
</evidence>
<accession>A0A1B2I6Y7</accession>
<reference evidence="1" key="1">
    <citation type="submission" date="2016-08" db="EMBL/GenBank/DDBJ databases">
        <title>Complete genome of Cloacibacillus porcorum.</title>
        <authorList>
            <person name="Looft T."/>
            <person name="Bayles D.O."/>
            <person name="Alt D.P."/>
        </authorList>
    </citation>
    <scope>NUCLEOTIDE SEQUENCE [LARGE SCALE GENOMIC DNA]</scope>
    <source>
        <strain evidence="1">CL-84</strain>
    </source>
</reference>
<gene>
    <name evidence="1" type="ORF">BED41_12020</name>
</gene>
<dbReference type="Proteomes" id="UP000093044">
    <property type="component" value="Chromosome"/>
</dbReference>
<sequence length="129" mass="14643">MQEKIWVVVQQDCNGIASVLAFDYEADAQNFAQEMTAMGKGTNTVIETTINRRREAEEAIARVDLPEFNTECIECIIDMSGVPEDKQDAAARYLEEHRCDLQKDAQKMVDTYIKKAITDFFADERTILG</sequence>
<dbReference type="AlphaFoldDB" id="A0A1B2I6Y7"/>
<dbReference type="OrthoDB" id="5463at2"/>
<keyword evidence="2" id="KW-1185">Reference proteome</keyword>